<evidence type="ECO:0000313" key="2">
    <source>
        <dbReference type="EMBL" id="KAH3830678.1"/>
    </source>
</evidence>
<feature type="signal peptide" evidence="1">
    <location>
        <begin position="1"/>
        <end position="21"/>
    </location>
</feature>
<reference evidence="2" key="2">
    <citation type="submission" date="2020-11" db="EMBL/GenBank/DDBJ databases">
        <authorList>
            <person name="McCartney M.A."/>
            <person name="Auch B."/>
            <person name="Kono T."/>
            <person name="Mallez S."/>
            <person name="Becker A."/>
            <person name="Gohl D.M."/>
            <person name="Silverstein K.A.T."/>
            <person name="Koren S."/>
            <person name="Bechman K.B."/>
            <person name="Herman A."/>
            <person name="Abrahante J.E."/>
            <person name="Garbe J."/>
        </authorList>
    </citation>
    <scope>NUCLEOTIDE SEQUENCE</scope>
    <source>
        <strain evidence="2">Duluth1</strain>
        <tissue evidence="2">Whole animal</tissue>
    </source>
</reference>
<reference evidence="2" key="1">
    <citation type="journal article" date="2019" name="bioRxiv">
        <title>The Genome of the Zebra Mussel, Dreissena polymorpha: A Resource for Invasive Species Research.</title>
        <authorList>
            <person name="McCartney M.A."/>
            <person name="Auch B."/>
            <person name="Kono T."/>
            <person name="Mallez S."/>
            <person name="Zhang Y."/>
            <person name="Obille A."/>
            <person name="Becker A."/>
            <person name="Abrahante J.E."/>
            <person name="Garbe J."/>
            <person name="Badalamenti J.P."/>
            <person name="Herman A."/>
            <person name="Mangelson H."/>
            <person name="Liachko I."/>
            <person name="Sullivan S."/>
            <person name="Sone E.D."/>
            <person name="Koren S."/>
            <person name="Silverstein K.A.T."/>
            <person name="Beckman K.B."/>
            <person name="Gohl D.M."/>
        </authorList>
    </citation>
    <scope>NUCLEOTIDE SEQUENCE</scope>
    <source>
        <strain evidence="2">Duluth1</strain>
        <tissue evidence="2">Whole animal</tissue>
    </source>
</reference>
<dbReference type="EMBL" id="JAIWYP010000004">
    <property type="protein sequence ID" value="KAH3830678.1"/>
    <property type="molecule type" value="Genomic_DNA"/>
</dbReference>
<dbReference type="Proteomes" id="UP000828390">
    <property type="component" value="Unassembled WGS sequence"/>
</dbReference>
<evidence type="ECO:0000256" key="1">
    <source>
        <dbReference type="SAM" id="SignalP"/>
    </source>
</evidence>
<keyword evidence="1" id="KW-0732">Signal</keyword>
<organism evidence="2 3">
    <name type="scientific">Dreissena polymorpha</name>
    <name type="common">Zebra mussel</name>
    <name type="synonym">Mytilus polymorpha</name>
    <dbReference type="NCBI Taxonomy" id="45954"/>
    <lineage>
        <taxon>Eukaryota</taxon>
        <taxon>Metazoa</taxon>
        <taxon>Spiralia</taxon>
        <taxon>Lophotrochozoa</taxon>
        <taxon>Mollusca</taxon>
        <taxon>Bivalvia</taxon>
        <taxon>Autobranchia</taxon>
        <taxon>Heteroconchia</taxon>
        <taxon>Euheterodonta</taxon>
        <taxon>Imparidentia</taxon>
        <taxon>Neoheterodontei</taxon>
        <taxon>Myida</taxon>
        <taxon>Dreissenoidea</taxon>
        <taxon>Dreissenidae</taxon>
        <taxon>Dreissena</taxon>
    </lineage>
</organism>
<proteinExistence type="predicted"/>
<keyword evidence="3" id="KW-1185">Reference proteome</keyword>
<protein>
    <submittedName>
        <fullName evidence="2">Uncharacterized protein</fullName>
    </submittedName>
</protein>
<accession>A0A9D4H8S9</accession>
<gene>
    <name evidence="2" type="ORF">DPMN_103924</name>
</gene>
<name>A0A9D4H8S9_DREPO</name>
<sequence length="409" mass="43856">MCCLLWLAVCCFVGILNSSFGQPIGLAADPFQPKNDAIDARKKHGPSQNTGLHVHLPGEDHNPHSFPIMHHDSRQGGDVHIDLPGQHGNAGPTPIVHREGVNTINTLVPSHGSDVHIDLPGQHGNTGPTPIVHREGVNPGILLHGNIMDKGVHTNVDIVLQTKDQTHGPVAVVDASHRDGKVPSNVGDANIDLPVKHGNTNSTPLVHSAGINPGMVLDRATVPVGLRNQIDTRHWDNGINLGHLSGTVPSQTGVGPTGHFGTLLDTMLLKEAQQPGYRHSGVGTDLSYPRYLPSQLTNLLNHRRQHNVGFESPDIIKPLTALNSGMIFDIHNRQGTNRRFPHQYSTHTGIVPKAFDAQINRGNHFESTKSQPNDLEMYPASFGPEPAGINGSGGTVVLLSPSVANTFGR</sequence>
<dbReference type="AlphaFoldDB" id="A0A9D4H8S9"/>
<feature type="chain" id="PRO_5039457990" evidence="1">
    <location>
        <begin position="22"/>
        <end position="409"/>
    </location>
</feature>
<evidence type="ECO:0000313" key="3">
    <source>
        <dbReference type="Proteomes" id="UP000828390"/>
    </source>
</evidence>
<comment type="caution">
    <text evidence="2">The sequence shown here is derived from an EMBL/GenBank/DDBJ whole genome shotgun (WGS) entry which is preliminary data.</text>
</comment>